<feature type="region of interest" description="Disordered" evidence="1">
    <location>
        <begin position="141"/>
        <end position="174"/>
    </location>
</feature>
<reference evidence="3 4" key="1">
    <citation type="submission" date="2023-05" db="EMBL/GenBank/DDBJ databases">
        <title>Flavobacterium sedimenti sp. nov., isolated from the sediment.</title>
        <authorList>
            <person name="Wu N."/>
        </authorList>
    </citation>
    <scope>NUCLEOTIDE SEQUENCE [LARGE SCALE GENOMIC DNA]</scope>
    <source>
        <strain evidence="3 4">YZ-48</strain>
    </source>
</reference>
<feature type="chain" id="PRO_5047492180" evidence="2">
    <location>
        <begin position="30"/>
        <end position="174"/>
    </location>
</feature>
<keyword evidence="4" id="KW-1185">Reference proteome</keyword>
<proteinExistence type="predicted"/>
<dbReference type="RefSeq" id="WP_283238911.1">
    <property type="nucleotide sequence ID" value="NZ_JASGBP010000003.1"/>
</dbReference>
<dbReference type="Proteomes" id="UP001230035">
    <property type="component" value="Unassembled WGS sequence"/>
</dbReference>
<keyword evidence="2" id="KW-0732">Signal</keyword>
<feature type="compositionally biased region" description="Low complexity" evidence="1">
    <location>
        <begin position="153"/>
        <end position="174"/>
    </location>
</feature>
<evidence type="ECO:0000313" key="3">
    <source>
        <dbReference type="EMBL" id="MDI9257230.1"/>
    </source>
</evidence>
<name>A0ABT6XQ57_9FLAO</name>
<accession>A0ABT6XQ57</accession>
<dbReference type="EMBL" id="JASGBP010000003">
    <property type="protein sequence ID" value="MDI9257230.1"/>
    <property type="molecule type" value="Genomic_DNA"/>
</dbReference>
<evidence type="ECO:0000256" key="2">
    <source>
        <dbReference type="SAM" id="SignalP"/>
    </source>
</evidence>
<protein>
    <submittedName>
        <fullName evidence="3">Uncharacterized protein</fullName>
    </submittedName>
</protein>
<feature type="signal peptide" evidence="2">
    <location>
        <begin position="1"/>
        <end position="29"/>
    </location>
</feature>
<comment type="caution">
    <text evidence="3">The sequence shown here is derived from an EMBL/GenBank/DDBJ whole genome shotgun (WGS) entry which is preliminary data.</text>
</comment>
<evidence type="ECO:0000256" key="1">
    <source>
        <dbReference type="SAM" id="MobiDB-lite"/>
    </source>
</evidence>
<gene>
    <name evidence="3" type="ORF">QHT84_07360</name>
</gene>
<evidence type="ECO:0000313" key="4">
    <source>
        <dbReference type="Proteomes" id="UP001230035"/>
    </source>
</evidence>
<organism evidence="3 4">
    <name type="scientific">Flavobacterium sedimenticola</name>
    <dbReference type="NCBI Taxonomy" id="3043286"/>
    <lineage>
        <taxon>Bacteria</taxon>
        <taxon>Pseudomonadati</taxon>
        <taxon>Bacteroidota</taxon>
        <taxon>Flavobacteriia</taxon>
        <taxon>Flavobacteriales</taxon>
        <taxon>Flavobacteriaceae</taxon>
        <taxon>Flavobacterium</taxon>
    </lineage>
</organism>
<sequence>MHFFVKRKALGRFSSVIAALLMMPSASYAQSDLTAIVRGSEILVGGLITLFSSSKTNSVSTTVESVCIKNKMNDKVTLILTRQTEDGDDIKKELVIPQDSKECFYDLPKGVYTYEILLSDDTVYKKGEYRFKSKTVITLKEDPKEAVDESAPNENTTSEENQTETTTKAKTPTG</sequence>